<dbReference type="Gene3D" id="1.10.260.40">
    <property type="entry name" value="lambda repressor-like DNA-binding domains"/>
    <property type="match status" value="1"/>
</dbReference>
<name>A0ABQ2B4I7_9MICO</name>
<dbReference type="CDD" id="cd06296">
    <property type="entry name" value="PBP1_CatR-like"/>
    <property type="match status" value="1"/>
</dbReference>
<evidence type="ECO:0000256" key="3">
    <source>
        <dbReference type="ARBA" id="ARBA00023163"/>
    </source>
</evidence>
<gene>
    <name evidence="5" type="ORF">GCM10007368_03900</name>
</gene>
<dbReference type="SMART" id="SM00354">
    <property type="entry name" value="HTH_LACI"/>
    <property type="match status" value="1"/>
</dbReference>
<keyword evidence="3" id="KW-0804">Transcription</keyword>
<dbReference type="Gene3D" id="3.40.50.2300">
    <property type="match status" value="2"/>
</dbReference>
<dbReference type="CDD" id="cd01392">
    <property type="entry name" value="HTH_LacI"/>
    <property type="match status" value="1"/>
</dbReference>
<keyword evidence="1" id="KW-0805">Transcription regulation</keyword>
<comment type="caution">
    <text evidence="5">The sequence shown here is derived from an EMBL/GenBank/DDBJ whole genome shotgun (WGS) entry which is preliminary data.</text>
</comment>
<reference evidence="6" key="1">
    <citation type="journal article" date="2019" name="Int. J. Syst. Evol. Microbiol.">
        <title>The Global Catalogue of Microorganisms (GCM) 10K type strain sequencing project: providing services to taxonomists for standard genome sequencing and annotation.</title>
        <authorList>
            <consortium name="The Broad Institute Genomics Platform"/>
            <consortium name="The Broad Institute Genome Sequencing Center for Infectious Disease"/>
            <person name="Wu L."/>
            <person name="Ma J."/>
        </authorList>
    </citation>
    <scope>NUCLEOTIDE SEQUENCE [LARGE SCALE GENOMIC DNA]</scope>
    <source>
        <strain evidence="6">CCM 8653</strain>
    </source>
</reference>
<dbReference type="PROSITE" id="PS00356">
    <property type="entry name" value="HTH_LACI_1"/>
    <property type="match status" value="1"/>
</dbReference>
<evidence type="ECO:0000313" key="6">
    <source>
        <dbReference type="Proteomes" id="UP000632535"/>
    </source>
</evidence>
<dbReference type="InterPro" id="IPR046335">
    <property type="entry name" value="LacI/GalR-like_sensor"/>
</dbReference>
<proteinExistence type="predicted"/>
<dbReference type="InterPro" id="IPR000843">
    <property type="entry name" value="HTH_LacI"/>
</dbReference>
<dbReference type="EMBL" id="BMDG01000001">
    <property type="protein sequence ID" value="GGI04984.1"/>
    <property type="molecule type" value="Genomic_DNA"/>
</dbReference>
<protein>
    <submittedName>
        <fullName evidence="5">LacI family transcriptional regulator</fullName>
    </submittedName>
</protein>
<evidence type="ECO:0000256" key="2">
    <source>
        <dbReference type="ARBA" id="ARBA00023125"/>
    </source>
</evidence>
<feature type="domain" description="HTH lacI-type" evidence="4">
    <location>
        <begin position="7"/>
        <end position="52"/>
    </location>
</feature>
<sequence length="338" mass="36124">MAVAARITIAEIAARAGVSAPTVSRVLNQRGDVAADTRERVEHLLAEHGYRRRGAPAPRPWTLIDLVFDDIDSPWALEVLRGVEDEAHGLGAGTVVSAVHGRAAERRRWLDNVRGRESGGAVLVTTGLDAALRAELQELRIPVVVVDPAGGADLGLPTVGATDWAGGRAATQHLLDLGHTRIAHVAGRPDLWCSRARLDGYRAALDAAGVDLDRDLVATGAFDYRSGFEVTSRWLADGAAPTAVFAASDQMALGVYEALRQTGRRVPDDVSVVGFDDLQEAQWSSPPLTTVRQPLDQMGRLAVRTLRRITDGEDVASPRVELATELVVRASTAPPRTA</sequence>
<dbReference type="PROSITE" id="PS50932">
    <property type="entry name" value="HTH_LACI_2"/>
    <property type="match status" value="1"/>
</dbReference>
<dbReference type="PANTHER" id="PTHR30146">
    <property type="entry name" value="LACI-RELATED TRANSCRIPTIONAL REPRESSOR"/>
    <property type="match status" value="1"/>
</dbReference>
<evidence type="ECO:0000256" key="1">
    <source>
        <dbReference type="ARBA" id="ARBA00023015"/>
    </source>
</evidence>
<dbReference type="SUPFAM" id="SSF47413">
    <property type="entry name" value="lambda repressor-like DNA-binding domains"/>
    <property type="match status" value="1"/>
</dbReference>
<accession>A0ABQ2B4I7</accession>
<dbReference type="InterPro" id="IPR028082">
    <property type="entry name" value="Peripla_BP_I"/>
</dbReference>
<keyword evidence="6" id="KW-1185">Reference proteome</keyword>
<keyword evidence="2" id="KW-0238">DNA-binding</keyword>
<dbReference type="Pfam" id="PF00356">
    <property type="entry name" value="LacI"/>
    <property type="match status" value="1"/>
</dbReference>
<dbReference type="Pfam" id="PF13377">
    <property type="entry name" value="Peripla_BP_3"/>
    <property type="match status" value="1"/>
</dbReference>
<evidence type="ECO:0000259" key="4">
    <source>
        <dbReference type="PROSITE" id="PS50932"/>
    </source>
</evidence>
<organism evidence="5 6">
    <name type="scientific">Isoptericola cucumis</name>
    <dbReference type="NCBI Taxonomy" id="1776856"/>
    <lineage>
        <taxon>Bacteria</taxon>
        <taxon>Bacillati</taxon>
        <taxon>Actinomycetota</taxon>
        <taxon>Actinomycetes</taxon>
        <taxon>Micrococcales</taxon>
        <taxon>Promicromonosporaceae</taxon>
        <taxon>Isoptericola</taxon>
    </lineage>
</organism>
<dbReference type="Proteomes" id="UP000632535">
    <property type="component" value="Unassembled WGS sequence"/>
</dbReference>
<evidence type="ECO:0000313" key="5">
    <source>
        <dbReference type="EMBL" id="GGI04984.1"/>
    </source>
</evidence>
<dbReference type="InterPro" id="IPR010982">
    <property type="entry name" value="Lambda_DNA-bd_dom_sf"/>
</dbReference>
<dbReference type="SUPFAM" id="SSF53822">
    <property type="entry name" value="Periplasmic binding protein-like I"/>
    <property type="match status" value="1"/>
</dbReference>
<dbReference type="PANTHER" id="PTHR30146:SF153">
    <property type="entry name" value="LACTOSE OPERON REPRESSOR"/>
    <property type="match status" value="1"/>
</dbReference>